<keyword evidence="6" id="KW-0106">Calcium</keyword>
<keyword evidence="5 9" id="KW-0378">Hydrolase</keyword>
<keyword evidence="7" id="KW-1015">Disulfide bond</keyword>
<comment type="caution">
    <text evidence="9">The sequence shown here is derived from an EMBL/GenBank/DDBJ whole genome shotgun (WGS) entry which is preliminary data.</text>
</comment>
<keyword evidence="3" id="KW-0479">Metal-binding</keyword>
<keyword evidence="10" id="KW-1185">Reference proteome</keyword>
<dbReference type="SUPFAM" id="SSF53474">
    <property type="entry name" value="alpha/beta-Hydrolases"/>
    <property type="match status" value="1"/>
</dbReference>
<feature type="signal peptide" evidence="8">
    <location>
        <begin position="1"/>
        <end position="31"/>
    </location>
</feature>
<keyword evidence="4 8" id="KW-0732">Signal</keyword>
<organism evidence="9 10">
    <name type="scientific">Longispora fulva</name>
    <dbReference type="NCBI Taxonomy" id="619741"/>
    <lineage>
        <taxon>Bacteria</taxon>
        <taxon>Bacillati</taxon>
        <taxon>Actinomycetota</taxon>
        <taxon>Actinomycetes</taxon>
        <taxon>Micromonosporales</taxon>
        <taxon>Micromonosporaceae</taxon>
        <taxon>Longispora</taxon>
    </lineage>
</organism>
<dbReference type="AlphaFoldDB" id="A0A8J7KG76"/>
<dbReference type="Pfam" id="PF07519">
    <property type="entry name" value="Tannase"/>
    <property type="match status" value="1"/>
</dbReference>
<dbReference type="GO" id="GO:0030600">
    <property type="term" value="F:feruloyl esterase activity"/>
    <property type="evidence" value="ECO:0007669"/>
    <property type="project" value="UniProtKB-EC"/>
</dbReference>
<evidence type="ECO:0000313" key="9">
    <source>
        <dbReference type="EMBL" id="MBG6134659.1"/>
    </source>
</evidence>
<reference evidence="9" key="1">
    <citation type="submission" date="2020-11" db="EMBL/GenBank/DDBJ databases">
        <title>Sequencing the genomes of 1000 actinobacteria strains.</title>
        <authorList>
            <person name="Klenk H.-P."/>
        </authorList>
    </citation>
    <scope>NUCLEOTIDE SEQUENCE</scope>
    <source>
        <strain evidence="9">DSM 45356</strain>
    </source>
</reference>
<proteinExistence type="inferred from homology"/>
<accession>A0A8J7KG76</accession>
<gene>
    <name evidence="9" type="ORF">IW245_000853</name>
</gene>
<evidence type="ECO:0000256" key="2">
    <source>
        <dbReference type="ARBA" id="ARBA00022487"/>
    </source>
</evidence>
<dbReference type="PANTHER" id="PTHR33938:SF15">
    <property type="entry name" value="FERULOYL ESTERASE B-RELATED"/>
    <property type="match status" value="1"/>
</dbReference>
<evidence type="ECO:0000313" key="10">
    <source>
        <dbReference type="Proteomes" id="UP000622552"/>
    </source>
</evidence>
<dbReference type="EC" id="3.1.1.73" evidence="9"/>
<evidence type="ECO:0000256" key="5">
    <source>
        <dbReference type="ARBA" id="ARBA00022801"/>
    </source>
</evidence>
<evidence type="ECO:0000256" key="4">
    <source>
        <dbReference type="ARBA" id="ARBA00022729"/>
    </source>
</evidence>
<dbReference type="InterPro" id="IPR011118">
    <property type="entry name" value="Tannase/feruloyl_esterase"/>
</dbReference>
<evidence type="ECO:0000256" key="6">
    <source>
        <dbReference type="ARBA" id="ARBA00022837"/>
    </source>
</evidence>
<feature type="chain" id="PRO_5035241441" evidence="8">
    <location>
        <begin position="32"/>
        <end position="547"/>
    </location>
</feature>
<dbReference type="Proteomes" id="UP000622552">
    <property type="component" value="Unassembled WGS sequence"/>
</dbReference>
<dbReference type="PROSITE" id="PS51318">
    <property type="entry name" value="TAT"/>
    <property type="match status" value="1"/>
</dbReference>
<comment type="similarity">
    <text evidence="1">Belongs to the tannase family.</text>
</comment>
<dbReference type="EMBL" id="JADOUF010000001">
    <property type="protein sequence ID" value="MBG6134659.1"/>
    <property type="molecule type" value="Genomic_DNA"/>
</dbReference>
<dbReference type="PANTHER" id="PTHR33938">
    <property type="entry name" value="FERULOYL ESTERASE B-RELATED"/>
    <property type="match status" value="1"/>
</dbReference>
<evidence type="ECO:0000256" key="8">
    <source>
        <dbReference type="SAM" id="SignalP"/>
    </source>
</evidence>
<sequence length="547" mass="56982">MRSTPTPGGARRLGLLAAAAVLLGMAVAAPAASAPTRAEPATAPAAITTPVVPKLDCSALPGLDLTAVPDAPSRIVSAATVTVGTAAFCDIKGYISPQTQFELKLPVATWRGQYVQLGCGGLCGDVPAIAPGVSTGCAPVNNGELAIGADNQGHLGANRFDGLWAKDDPQLRAVFGVTSEHSMAQLAKAVIGRYYGQAPTYAYYDGCSGGGREGLIEAQRYPDDFDGILSGAPAFDATDFAAFEAWIHRSNTDGSGRQILGRPKLPALHTAVLTACAGPDGLIDHPRTCAFEPATLQCPADTDTAGCLTADQVTVVRKFYTGPVDARGRNLYPGGLAYGSELAWAGWDIAATDDPAAALTTNAAQFGLNFLKYLAYEKNPPASYTLRDFEFTDSSYARLQGLAGTYNATNPDLAAFRKHGGKIILYHGWADQAISPFGTVAYYGDVVTKAGGYSAAQSFSRLYMMPGQYHCLGIGGGDPLATADLLTPLMSWVQEGQAPGAATLTSVHPAAGQPATIVVQPMNPLTVVAPTGGRGYNTGYRWIGRFH</sequence>
<evidence type="ECO:0000256" key="7">
    <source>
        <dbReference type="ARBA" id="ARBA00023157"/>
    </source>
</evidence>
<protein>
    <submittedName>
        <fullName evidence="9">Feruloyl esterase</fullName>
        <ecNumber evidence="9">3.1.1.73</ecNumber>
    </submittedName>
</protein>
<keyword evidence="2" id="KW-0719">Serine esterase</keyword>
<evidence type="ECO:0000256" key="1">
    <source>
        <dbReference type="ARBA" id="ARBA00006249"/>
    </source>
</evidence>
<dbReference type="InterPro" id="IPR029058">
    <property type="entry name" value="AB_hydrolase_fold"/>
</dbReference>
<dbReference type="RefSeq" id="WP_197001868.1">
    <property type="nucleotide sequence ID" value="NZ_BONS01000023.1"/>
</dbReference>
<evidence type="ECO:0000256" key="3">
    <source>
        <dbReference type="ARBA" id="ARBA00022723"/>
    </source>
</evidence>
<dbReference type="InterPro" id="IPR006311">
    <property type="entry name" value="TAT_signal"/>
</dbReference>
<dbReference type="GO" id="GO:0046872">
    <property type="term" value="F:metal ion binding"/>
    <property type="evidence" value="ECO:0007669"/>
    <property type="project" value="UniProtKB-KW"/>
</dbReference>
<name>A0A8J7KG76_9ACTN</name>